<dbReference type="Proteomes" id="UP000319255">
    <property type="component" value="Unassembled WGS sequence"/>
</dbReference>
<gene>
    <name evidence="1" type="ORF">FJM51_21680</name>
</gene>
<dbReference type="Pfam" id="PF02423">
    <property type="entry name" value="OCD_Mu_crystall"/>
    <property type="match status" value="1"/>
</dbReference>
<evidence type="ECO:0008006" key="3">
    <source>
        <dbReference type="Google" id="ProtNLM"/>
    </source>
</evidence>
<dbReference type="Gene3D" id="3.30.1780.10">
    <property type="entry name" value="ornithine cyclodeaminase, domain 1"/>
    <property type="match status" value="1"/>
</dbReference>
<name>A0A501WCU8_9RHOB</name>
<proteinExistence type="predicted"/>
<sequence>MHESGDLLLAVAEGALAEGALAAADVGPEIGDVITGVAPGRTSPAEITLYNSVGIAMQDVAIGALLLARARAEGVGLEIDLAG</sequence>
<protein>
    <recommendedName>
        <fullName evidence="3">Ornithine cyclodeaminase family protein</fullName>
    </recommendedName>
</protein>
<evidence type="ECO:0000313" key="2">
    <source>
        <dbReference type="Proteomes" id="UP000319255"/>
    </source>
</evidence>
<organism evidence="1 2">
    <name type="scientific">Amaricoccus solimangrovi</name>
    <dbReference type="NCBI Taxonomy" id="2589815"/>
    <lineage>
        <taxon>Bacteria</taxon>
        <taxon>Pseudomonadati</taxon>
        <taxon>Pseudomonadota</taxon>
        <taxon>Alphaproteobacteria</taxon>
        <taxon>Rhodobacterales</taxon>
        <taxon>Paracoccaceae</taxon>
        <taxon>Amaricoccus</taxon>
    </lineage>
</organism>
<dbReference type="Gene3D" id="3.40.50.720">
    <property type="entry name" value="NAD(P)-binding Rossmann-like Domain"/>
    <property type="match status" value="1"/>
</dbReference>
<dbReference type="SUPFAM" id="SSF51735">
    <property type="entry name" value="NAD(P)-binding Rossmann-fold domains"/>
    <property type="match status" value="1"/>
</dbReference>
<dbReference type="InterPro" id="IPR003462">
    <property type="entry name" value="ODC_Mu_crystall"/>
</dbReference>
<dbReference type="EMBL" id="VFRP01000043">
    <property type="protein sequence ID" value="TPE46642.1"/>
    <property type="molecule type" value="Genomic_DNA"/>
</dbReference>
<dbReference type="InterPro" id="IPR036291">
    <property type="entry name" value="NAD(P)-bd_dom_sf"/>
</dbReference>
<reference evidence="1 2" key="1">
    <citation type="submission" date="2019-06" db="EMBL/GenBank/DDBJ databases">
        <title>A novel bacterium of genus Amaricoccus, isolated from marine sediment.</title>
        <authorList>
            <person name="Huang H."/>
            <person name="Mo K."/>
            <person name="Hu Y."/>
        </authorList>
    </citation>
    <scope>NUCLEOTIDE SEQUENCE [LARGE SCALE GENOMIC DNA]</scope>
    <source>
        <strain evidence="1 2">HB172011</strain>
    </source>
</reference>
<dbReference type="RefSeq" id="WP_140456209.1">
    <property type="nucleotide sequence ID" value="NZ_VFRP01000043.1"/>
</dbReference>
<dbReference type="AlphaFoldDB" id="A0A501WCU8"/>
<keyword evidence="2" id="KW-1185">Reference proteome</keyword>
<evidence type="ECO:0000313" key="1">
    <source>
        <dbReference type="EMBL" id="TPE46642.1"/>
    </source>
</evidence>
<dbReference type="OrthoDB" id="7209364at2"/>
<comment type="caution">
    <text evidence="1">The sequence shown here is derived from an EMBL/GenBank/DDBJ whole genome shotgun (WGS) entry which is preliminary data.</text>
</comment>
<dbReference type="InterPro" id="IPR023401">
    <property type="entry name" value="ODC_N"/>
</dbReference>
<accession>A0A501WCU8</accession>